<accession>A0ABS4J967</accession>
<dbReference type="PROSITE" id="PS51272">
    <property type="entry name" value="SLH"/>
    <property type="match status" value="1"/>
</dbReference>
<sequence>MGIQRNGDRNQAGIMQGYTDGRFGAEDGITRAEMAVIVDRWMAKQSRESKR</sequence>
<dbReference type="Proteomes" id="UP001519287">
    <property type="component" value="Unassembled WGS sequence"/>
</dbReference>
<evidence type="ECO:0000259" key="2">
    <source>
        <dbReference type="PROSITE" id="PS51272"/>
    </source>
</evidence>
<dbReference type="RefSeq" id="WP_209977408.1">
    <property type="nucleotide sequence ID" value="NZ_JAGGLB010000036.1"/>
</dbReference>
<evidence type="ECO:0000256" key="1">
    <source>
        <dbReference type="SAM" id="MobiDB-lite"/>
    </source>
</evidence>
<proteinExistence type="predicted"/>
<feature type="domain" description="SLH" evidence="2">
    <location>
        <begin position="1"/>
        <end position="51"/>
    </location>
</feature>
<comment type="caution">
    <text evidence="3">The sequence shown here is derived from an EMBL/GenBank/DDBJ whole genome shotgun (WGS) entry which is preliminary data.</text>
</comment>
<protein>
    <recommendedName>
        <fullName evidence="2">SLH domain-containing protein</fullName>
    </recommendedName>
</protein>
<dbReference type="EMBL" id="JAGGLB010000036">
    <property type="protein sequence ID" value="MBP1995621.1"/>
    <property type="molecule type" value="Genomic_DNA"/>
</dbReference>
<dbReference type="InterPro" id="IPR001119">
    <property type="entry name" value="SLH_dom"/>
</dbReference>
<keyword evidence="4" id="KW-1185">Reference proteome</keyword>
<reference evidence="3 4" key="1">
    <citation type="submission" date="2021-03" db="EMBL/GenBank/DDBJ databases">
        <title>Genomic Encyclopedia of Type Strains, Phase IV (KMG-IV): sequencing the most valuable type-strain genomes for metagenomic binning, comparative biology and taxonomic classification.</title>
        <authorList>
            <person name="Goeker M."/>
        </authorList>
    </citation>
    <scope>NUCLEOTIDE SEQUENCE [LARGE SCALE GENOMIC DNA]</scope>
    <source>
        <strain evidence="3 4">DSM 26048</strain>
    </source>
</reference>
<feature type="region of interest" description="Disordered" evidence="1">
    <location>
        <begin position="1"/>
        <end position="20"/>
    </location>
</feature>
<gene>
    <name evidence="3" type="ORF">J2Z66_007263</name>
</gene>
<evidence type="ECO:0000313" key="3">
    <source>
        <dbReference type="EMBL" id="MBP1995621.1"/>
    </source>
</evidence>
<name>A0ABS4J967_9BACL</name>
<evidence type="ECO:0000313" key="4">
    <source>
        <dbReference type="Proteomes" id="UP001519287"/>
    </source>
</evidence>
<organism evidence="3 4">
    <name type="scientific">Paenibacillus eucommiae</name>
    <dbReference type="NCBI Taxonomy" id="1355755"/>
    <lineage>
        <taxon>Bacteria</taxon>
        <taxon>Bacillati</taxon>
        <taxon>Bacillota</taxon>
        <taxon>Bacilli</taxon>
        <taxon>Bacillales</taxon>
        <taxon>Paenibacillaceae</taxon>
        <taxon>Paenibacillus</taxon>
    </lineage>
</organism>
<dbReference type="Pfam" id="PF00395">
    <property type="entry name" value="SLH"/>
    <property type="match status" value="1"/>
</dbReference>